<dbReference type="InterPro" id="IPR001138">
    <property type="entry name" value="Zn2Cys6_DnaBD"/>
</dbReference>
<evidence type="ECO:0000256" key="1">
    <source>
        <dbReference type="ARBA" id="ARBA00022723"/>
    </source>
</evidence>
<dbReference type="PROSITE" id="PS00463">
    <property type="entry name" value="ZN2_CY6_FUNGAL_1"/>
    <property type="match status" value="1"/>
</dbReference>
<dbReference type="GO" id="GO:0006351">
    <property type="term" value="P:DNA-templated transcription"/>
    <property type="evidence" value="ECO:0007669"/>
    <property type="project" value="InterPro"/>
</dbReference>
<dbReference type="InterPro" id="IPR050987">
    <property type="entry name" value="AtrR-like"/>
</dbReference>
<dbReference type="Pfam" id="PF00172">
    <property type="entry name" value="Zn_clus"/>
    <property type="match status" value="1"/>
</dbReference>
<feature type="coiled-coil region" evidence="3">
    <location>
        <begin position="65"/>
        <end position="92"/>
    </location>
</feature>
<dbReference type="CDD" id="cd00067">
    <property type="entry name" value="GAL4"/>
    <property type="match status" value="1"/>
</dbReference>
<sequence length="677" mass="76585">MSSLSNTSESPDGNDHGHRLIIRACDMCRKKKIRCEPTGTTCVQCIKYRTICHFTPISVKRKPRRPLEQRRVEDLEKRLKSMEKQLQRANQGKEVVRIVDEREALDNLWEEGLSNFECRISLEGSNITEVRDSLMTMDPVTEHLFAFNPDFRLTKFRTISNRRVFKPLPPKADAIILVNTAFAGFNLAFPIFDQHDAMTMLDYPEGGHPDPSHWACLNVVLALAHRFRAMRKMDNQHDDREAWGYLQNALAVAPELTLLEAKLSSVQALIGMAIVIQGTPNPRPFGTLISQAIRMAQTLGLHRKNRDPSLTPREIEQRKRVFWTAYFIDKEHCLRTGQPPAQGDDDMDIEMPSEEQEASVQFGSSPDLNYFTIRVKMALIQGQVYRRLISVKAEKQSVTRRMVEVKRLEGMLAVWRANTPIDFGENYKVPGRGRPLIPPIIHKIILRMNYFNTLNTIHRFSVPVEHWRSELQQPMNPTKAAHRGPPPPIVCVEEARNAITLMHITPNGNYSCIWVILHLFVQATTTLLENILSDPTHRRATSDLKLIQPLLSLLSALAKDGKSSEVASMYEKIREMFESTRERVLLANSPASGDGEIGGVLGAREKRGSGSGMGGEGGRNESLEEFLRRIESVSAGLDEEGMELEEQPSPHEESPASYFGANDLSTPKLGWQYSDGY</sequence>
<reference evidence="6 7" key="1">
    <citation type="submission" date="2016-05" db="EMBL/GenBank/DDBJ databases">
        <title>A degradative enzymes factory behind the ericoid mycorrhizal symbiosis.</title>
        <authorList>
            <consortium name="DOE Joint Genome Institute"/>
            <person name="Martino E."/>
            <person name="Morin E."/>
            <person name="Grelet G."/>
            <person name="Kuo A."/>
            <person name="Kohler A."/>
            <person name="Daghino S."/>
            <person name="Barry K."/>
            <person name="Choi C."/>
            <person name="Cichocki N."/>
            <person name="Clum A."/>
            <person name="Copeland A."/>
            <person name="Hainaut M."/>
            <person name="Haridas S."/>
            <person name="Labutti K."/>
            <person name="Lindquist E."/>
            <person name="Lipzen A."/>
            <person name="Khouja H.-R."/>
            <person name="Murat C."/>
            <person name="Ohm R."/>
            <person name="Olson A."/>
            <person name="Spatafora J."/>
            <person name="Veneault-Fourrey C."/>
            <person name="Henrissat B."/>
            <person name="Grigoriev I."/>
            <person name="Martin F."/>
            <person name="Perotto S."/>
        </authorList>
    </citation>
    <scope>NUCLEOTIDE SEQUENCE [LARGE SCALE GENOMIC DNA]</scope>
    <source>
        <strain evidence="6 7">UAMH 7357</strain>
    </source>
</reference>
<dbReference type="GO" id="GO:0000981">
    <property type="term" value="F:DNA-binding transcription factor activity, RNA polymerase II-specific"/>
    <property type="evidence" value="ECO:0007669"/>
    <property type="project" value="InterPro"/>
</dbReference>
<keyword evidence="7" id="KW-1185">Reference proteome</keyword>
<accession>A0A2J6PX97</accession>
<evidence type="ECO:0000313" key="7">
    <source>
        <dbReference type="Proteomes" id="UP000235672"/>
    </source>
</evidence>
<feature type="compositionally biased region" description="Acidic residues" evidence="4">
    <location>
        <begin position="637"/>
        <end position="646"/>
    </location>
</feature>
<dbReference type="Proteomes" id="UP000235672">
    <property type="component" value="Unassembled WGS sequence"/>
</dbReference>
<keyword evidence="1" id="KW-0479">Metal-binding</keyword>
<organism evidence="6 7">
    <name type="scientific">Hyaloscypha hepaticicola</name>
    <dbReference type="NCBI Taxonomy" id="2082293"/>
    <lineage>
        <taxon>Eukaryota</taxon>
        <taxon>Fungi</taxon>
        <taxon>Dikarya</taxon>
        <taxon>Ascomycota</taxon>
        <taxon>Pezizomycotina</taxon>
        <taxon>Leotiomycetes</taxon>
        <taxon>Helotiales</taxon>
        <taxon>Hyaloscyphaceae</taxon>
        <taxon>Hyaloscypha</taxon>
    </lineage>
</organism>
<dbReference type="AlphaFoldDB" id="A0A2J6PX97"/>
<dbReference type="PROSITE" id="PS50048">
    <property type="entry name" value="ZN2_CY6_FUNGAL_2"/>
    <property type="match status" value="1"/>
</dbReference>
<keyword evidence="3" id="KW-0175">Coiled coil</keyword>
<evidence type="ECO:0000313" key="6">
    <source>
        <dbReference type="EMBL" id="PMD18663.1"/>
    </source>
</evidence>
<evidence type="ECO:0000256" key="4">
    <source>
        <dbReference type="SAM" id="MobiDB-lite"/>
    </source>
</evidence>
<feature type="region of interest" description="Disordered" evidence="4">
    <location>
        <begin position="637"/>
        <end position="677"/>
    </location>
</feature>
<evidence type="ECO:0000256" key="2">
    <source>
        <dbReference type="ARBA" id="ARBA00023242"/>
    </source>
</evidence>
<feature type="region of interest" description="Disordered" evidence="4">
    <location>
        <begin position="596"/>
        <end position="624"/>
    </location>
</feature>
<evidence type="ECO:0000259" key="5">
    <source>
        <dbReference type="PROSITE" id="PS50048"/>
    </source>
</evidence>
<dbReference type="SUPFAM" id="SSF57701">
    <property type="entry name" value="Zn2/Cys6 DNA-binding domain"/>
    <property type="match status" value="1"/>
</dbReference>
<dbReference type="GO" id="GO:0003677">
    <property type="term" value="F:DNA binding"/>
    <property type="evidence" value="ECO:0007669"/>
    <property type="project" value="InterPro"/>
</dbReference>
<dbReference type="Pfam" id="PF04082">
    <property type="entry name" value="Fungal_trans"/>
    <property type="match status" value="1"/>
</dbReference>
<dbReference type="SMART" id="SM00906">
    <property type="entry name" value="Fungal_trans"/>
    <property type="match status" value="1"/>
</dbReference>
<name>A0A2J6PX97_9HELO</name>
<proteinExistence type="predicted"/>
<dbReference type="OrthoDB" id="2123952at2759"/>
<gene>
    <name evidence="6" type="ORF">NA56DRAFT_630186</name>
</gene>
<dbReference type="EMBL" id="KZ613493">
    <property type="protein sequence ID" value="PMD18663.1"/>
    <property type="molecule type" value="Genomic_DNA"/>
</dbReference>
<dbReference type="PANTHER" id="PTHR46910:SF25">
    <property type="entry name" value="ABC-TRANSPORTER-REGULATING TRANSCRIPTION FACTOR"/>
    <property type="match status" value="1"/>
</dbReference>
<dbReference type="InterPro" id="IPR036864">
    <property type="entry name" value="Zn2-C6_fun-type_DNA-bd_sf"/>
</dbReference>
<keyword evidence="2" id="KW-0539">Nucleus</keyword>
<evidence type="ECO:0000256" key="3">
    <source>
        <dbReference type="SAM" id="Coils"/>
    </source>
</evidence>
<feature type="domain" description="Zn(2)-C6 fungal-type" evidence="5">
    <location>
        <begin position="24"/>
        <end position="54"/>
    </location>
</feature>
<dbReference type="PANTHER" id="PTHR46910">
    <property type="entry name" value="TRANSCRIPTION FACTOR PDR1"/>
    <property type="match status" value="1"/>
</dbReference>
<dbReference type="SMART" id="SM00066">
    <property type="entry name" value="GAL4"/>
    <property type="match status" value="1"/>
</dbReference>
<dbReference type="Gene3D" id="4.10.240.10">
    <property type="entry name" value="Zn(2)-C6 fungal-type DNA-binding domain"/>
    <property type="match status" value="1"/>
</dbReference>
<protein>
    <recommendedName>
        <fullName evidence="5">Zn(2)-C6 fungal-type domain-containing protein</fullName>
    </recommendedName>
</protein>
<dbReference type="GO" id="GO:0008270">
    <property type="term" value="F:zinc ion binding"/>
    <property type="evidence" value="ECO:0007669"/>
    <property type="project" value="InterPro"/>
</dbReference>
<dbReference type="CDD" id="cd12148">
    <property type="entry name" value="fungal_TF_MHR"/>
    <property type="match status" value="1"/>
</dbReference>
<dbReference type="InterPro" id="IPR007219">
    <property type="entry name" value="XnlR_reg_dom"/>
</dbReference>